<dbReference type="FunFam" id="3.40.50.300:FF:000006">
    <property type="entry name" value="DNA-binding transcriptional regulator NtrC"/>
    <property type="match status" value="1"/>
</dbReference>
<dbReference type="InterPro" id="IPR003018">
    <property type="entry name" value="GAF"/>
</dbReference>
<dbReference type="InterPro" id="IPR025662">
    <property type="entry name" value="Sigma_54_int_dom_ATP-bd_1"/>
</dbReference>
<reference evidence="7 8" key="1">
    <citation type="journal article" date="2009" name="Stand. Genomic Sci.">
        <title>Complete genome sequence of Desulfomicrobium baculatum type strain (X).</title>
        <authorList>
            <person name="Copeland A."/>
            <person name="Spring S."/>
            <person name="Goker M."/>
            <person name="Schneider S."/>
            <person name="Lapidus A."/>
            <person name="Del Rio T.G."/>
            <person name="Tice H."/>
            <person name="Cheng J.F."/>
            <person name="Chen F."/>
            <person name="Nolan M."/>
            <person name="Bruce D."/>
            <person name="Goodwin L."/>
            <person name="Pitluck S."/>
            <person name="Ivanova N."/>
            <person name="Mavrommatis K."/>
            <person name="Ovchinnikova G."/>
            <person name="Pati A."/>
            <person name="Chen A."/>
            <person name="Palaniappan K."/>
            <person name="Land M."/>
            <person name="Hauser L."/>
            <person name="Chang Y.J."/>
            <person name="Jeffries C.C."/>
            <person name="Meincke L."/>
            <person name="Sims D."/>
            <person name="Brettin T."/>
            <person name="Detter J.C."/>
            <person name="Han C."/>
            <person name="Chain P."/>
            <person name="Bristow J."/>
            <person name="Eisen J.A."/>
            <person name="Markowitz V."/>
            <person name="Hugenholtz P."/>
            <person name="Kyrpides N.C."/>
            <person name="Klenk H.P."/>
            <person name="Lucas S."/>
        </authorList>
    </citation>
    <scope>NUCLEOTIDE SEQUENCE [LARGE SCALE GENOMIC DNA]</scope>
    <source>
        <strain evidence="8">DSM 4028 / VKM B-1378 / X</strain>
    </source>
</reference>
<accession>C7LPK9</accession>
<evidence type="ECO:0000256" key="4">
    <source>
        <dbReference type="ARBA" id="ARBA00023125"/>
    </source>
</evidence>
<sequence>MDSATNMRTHSSRMIGAQAMGRELVSSLGKVSSRNLFLQNLSRLFRQQFSFDRLCINLYDPNSELLSYFTAAEGAVINSLSPIRKAEKTTVAGHVIESRKPVVITDVSQHFVESMLHPMAEAGLTTTMAFPLILNDKIIGTLHCSFRKKPENLYEIMEFLLELSPYVAAGLGALLAMEHLEQGASLNQVPYTGETGESETFFFESQSMRRFMARVHAVAVLDIPVLILGETGTGKSRLAHYIHCRSQRREKQFVKVNCPAMASTLFESELFGHAKGAFTGAATKRVGRFELAHQGTLFLDEIAELNQEMQSKLLHVLDDSCFERVGESVSFSVDARIIAATNVKMREAVTQGKVRSDFYYRLSSCTLEIPPLRDRIEDIPALSSYFVSQLCSQYSLPQIQLSQDLLHQLQTHCWPGNARELRNVISTLLIKHGLSGKLSRQDVQDALRTDALAYPQASPESLPAPPMPPSSCSLEEVERQHIKEALFRSGGVISGPKGAAKMLGLSRSTLQRRMLKLGIDASASKNGAR</sequence>
<feature type="domain" description="Sigma-54 factor interaction" evidence="6">
    <location>
        <begin position="201"/>
        <end position="430"/>
    </location>
</feature>
<dbReference type="InterPro" id="IPR002197">
    <property type="entry name" value="HTH_Fis"/>
</dbReference>
<organism evidence="7 8">
    <name type="scientific">Desulfomicrobium baculatum (strain DSM 4028 / VKM B-1378 / X)</name>
    <name type="common">Desulfovibrio baculatus</name>
    <dbReference type="NCBI Taxonomy" id="525897"/>
    <lineage>
        <taxon>Bacteria</taxon>
        <taxon>Pseudomonadati</taxon>
        <taxon>Thermodesulfobacteriota</taxon>
        <taxon>Desulfovibrionia</taxon>
        <taxon>Desulfovibrionales</taxon>
        <taxon>Desulfomicrobiaceae</taxon>
        <taxon>Desulfomicrobium</taxon>
    </lineage>
</organism>
<dbReference type="PANTHER" id="PTHR32071">
    <property type="entry name" value="TRANSCRIPTIONAL REGULATORY PROTEIN"/>
    <property type="match status" value="1"/>
</dbReference>
<evidence type="ECO:0000256" key="1">
    <source>
        <dbReference type="ARBA" id="ARBA00022741"/>
    </source>
</evidence>
<evidence type="ECO:0000259" key="6">
    <source>
        <dbReference type="PROSITE" id="PS50045"/>
    </source>
</evidence>
<dbReference type="InterPro" id="IPR058031">
    <property type="entry name" value="AAA_lid_NorR"/>
</dbReference>
<dbReference type="InterPro" id="IPR029016">
    <property type="entry name" value="GAF-like_dom_sf"/>
</dbReference>
<dbReference type="InterPro" id="IPR002078">
    <property type="entry name" value="Sigma_54_int"/>
</dbReference>
<keyword evidence="5" id="KW-0804">Transcription</keyword>
<evidence type="ECO:0000256" key="3">
    <source>
        <dbReference type="ARBA" id="ARBA00023015"/>
    </source>
</evidence>
<keyword evidence="3" id="KW-0805">Transcription regulation</keyword>
<dbReference type="Pfam" id="PF13185">
    <property type="entry name" value="GAF_2"/>
    <property type="match status" value="1"/>
</dbReference>
<dbReference type="Pfam" id="PF02954">
    <property type="entry name" value="HTH_8"/>
    <property type="match status" value="1"/>
</dbReference>
<keyword evidence="1" id="KW-0547">Nucleotide-binding</keyword>
<dbReference type="HOGENOM" id="CLU_000445_95_2_7"/>
<dbReference type="STRING" id="525897.Dbac_2154"/>
<protein>
    <submittedName>
        <fullName evidence="7">Transcriptional regulator, NifA subfamily, Fis Family</fullName>
    </submittedName>
</protein>
<dbReference type="GO" id="GO:0006355">
    <property type="term" value="P:regulation of DNA-templated transcription"/>
    <property type="evidence" value="ECO:0007669"/>
    <property type="project" value="InterPro"/>
</dbReference>
<dbReference type="InterPro" id="IPR009057">
    <property type="entry name" value="Homeodomain-like_sf"/>
</dbReference>
<dbReference type="SUPFAM" id="SSF46689">
    <property type="entry name" value="Homeodomain-like"/>
    <property type="match status" value="1"/>
</dbReference>
<dbReference type="Gene3D" id="3.40.50.300">
    <property type="entry name" value="P-loop containing nucleotide triphosphate hydrolases"/>
    <property type="match status" value="1"/>
</dbReference>
<dbReference type="PROSITE" id="PS00675">
    <property type="entry name" value="SIGMA54_INTERACT_1"/>
    <property type="match status" value="1"/>
</dbReference>
<dbReference type="SMART" id="SM00065">
    <property type="entry name" value="GAF"/>
    <property type="match status" value="1"/>
</dbReference>
<dbReference type="CDD" id="cd00009">
    <property type="entry name" value="AAA"/>
    <property type="match status" value="1"/>
</dbReference>
<dbReference type="Gene3D" id="3.30.450.40">
    <property type="match status" value="1"/>
</dbReference>
<name>C7LPK9_DESBD</name>
<proteinExistence type="predicted"/>
<evidence type="ECO:0000256" key="2">
    <source>
        <dbReference type="ARBA" id="ARBA00022840"/>
    </source>
</evidence>
<dbReference type="Gene3D" id="1.10.8.60">
    <property type="match status" value="1"/>
</dbReference>
<dbReference type="Pfam" id="PF00158">
    <property type="entry name" value="Sigma54_activat"/>
    <property type="match status" value="1"/>
</dbReference>
<evidence type="ECO:0000256" key="5">
    <source>
        <dbReference type="ARBA" id="ARBA00023163"/>
    </source>
</evidence>
<dbReference type="SUPFAM" id="SSF52540">
    <property type="entry name" value="P-loop containing nucleoside triphosphate hydrolases"/>
    <property type="match status" value="1"/>
</dbReference>
<dbReference type="Pfam" id="PF25601">
    <property type="entry name" value="AAA_lid_14"/>
    <property type="match status" value="1"/>
</dbReference>
<dbReference type="GO" id="GO:0005524">
    <property type="term" value="F:ATP binding"/>
    <property type="evidence" value="ECO:0007669"/>
    <property type="project" value="UniProtKB-KW"/>
</dbReference>
<evidence type="ECO:0000313" key="7">
    <source>
        <dbReference type="EMBL" id="ACU90238.1"/>
    </source>
</evidence>
<dbReference type="AlphaFoldDB" id="C7LPK9"/>
<dbReference type="SMART" id="SM00382">
    <property type="entry name" value="AAA"/>
    <property type="match status" value="1"/>
</dbReference>
<dbReference type="SUPFAM" id="SSF55781">
    <property type="entry name" value="GAF domain-like"/>
    <property type="match status" value="1"/>
</dbReference>
<gene>
    <name evidence="7" type="ordered locus">Dbac_2154</name>
</gene>
<dbReference type="PROSITE" id="PS50045">
    <property type="entry name" value="SIGMA54_INTERACT_4"/>
    <property type="match status" value="1"/>
</dbReference>
<dbReference type="KEGG" id="dba:Dbac_2154"/>
<keyword evidence="8" id="KW-1185">Reference proteome</keyword>
<dbReference type="EMBL" id="CP001629">
    <property type="protein sequence ID" value="ACU90238.1"/>
    <property type="molecule type" value="Genomic_DNA"/>
</dbReference>
<dbReference type="InterPro" id="IPR003593">
    <property type="entry name" value="AAA+_ATPase"/>
</dbReference>
<dbReference type="GO" id="GO:0043565">
    <property type="term" value="F:sequence-specific DNA binding"/>
    <property type="evidence" value="ECO:0007669"/>
    <property type="project" value="InterPro"/>
</dbReference>
<dbReference type="Proteomes" id="UP000002216">
    <property type="component" value="Chromosome"/>
</dbReference>
<keyword evidence="2" id="KW-0067">ATP-binding</keyword>
<keyword evidence="4" id="KW-0238">DNA-binding</keyword>
<evidence type="ECO:0000313" key="8">
    <source>
        <dbReference type="Proteomes" id="UP000002216"/>
    </source>
</evidence>
<dbReference type="InterPro" id="IPR027417">
    <property type="entry name" value="P-loop_NTPase"/>
</dbReference>
<dbReference type="Gene3D" id="1.10.10.60">
    <property type="entry name" value="Homeodomain-like"/>
    <property type="match status" value="1"/>
</dbReference>
<dbReference type="eggNOG" id="COG3829">
    <property type="taxonomic scope" value="Bacteria"/>
</dbReference>